<dbReference type="OrthoDB" id="9796999at2"/>
<keyword evidence="3" id="KW-1185">Reference proteome</keyword>
<dbReference type="AlphaFoldDB" id="A0A4R9K1D3"/>
<gene>
    <name evidence="2" type="ORF">EHQ58_10335</name>
</gene>
<organism evidence="2 3">
    <name type="scientific">Leptospira ognonensis</name>
    <dbReference type="NCBI Taxonomy" id="2484945"/>
    <lineage>
        <taxon>Bacteria</taxon>
        <taxon>Pseudomonadati</taxon>
        <taxon>Spirochaetota</taxon>
        <taxon>Spirochaetia</taxon>
        <taxon>Leptospirales</taxon>
        <taxon>Leptospiraceae</taxon>
        <taxon>Leptospira</taxon>
    </lineage>
</organism>
<evidence type="ECO:0000313" key="2">
    <source>
        <dbReference type="EMBL" id="TGL58530.1"/>
    </source>
</evidence>
<sequence>MNQNQNKTKPKHPNSHKGIEHFEPKSLKEFHDWLLKNHDTSKGVWLILAKKGSGLPTITVDEAIEESLCFGWVDSLPNKIDALRYKLYISPRNPKSNWSRVNKEKISRLETEGRIHPSGIKMIELAKKSGTWNALDEVENLVIPEDLLQALKKQKGALTFFEAFPKSVKRGILEWIQTAKQETTRSKRIHETALLAKDNIRANQYTKPKKIEKA</sequence>
<dbReference type="Proteomes" id="UP000297693">
    <property type="component" value="Unassembled WGS sequence"/>
</dbReference>
<accession>A0A4R9K1D3</accession>
<dbReference type="RefSeq" id="WP_135623830.1">
    <property type="nucleotide sequence ID" value="NZ_RQGD01000033.1"/>
</dbReference>
<name>A0A4R9K1D3_9LEPT</name>
<reference evidence="2" key="1">
    <citation type="journal article" date="2019" name="PLoS Negl. Trop. Dis.">
        <title>Revisiting the worldwide diversity of Leptospira species in the environment.</title>
        <authorList>
            <person name="Vincent A.T."/>
            <person name="Schiettekatte O."/>
            <person name="Bourhy P."/>
            <person name="Veyrier F.J."/>
            <person name="Picardeau M."/>
        </authorList>
    </citation>
    <scope>NUCLEOTIDE SEQUENCE [LARGE SCALE GENOMIC DNA]</scope>
    <source>
        <strain evidence="2">201702476</strain>
    </source>
</reference>
<dbReference type="Pfam" id="PF13376">
    <property type="entry name" value="OmdA"/>
    <property type="match status" value="1"/>
</dbReference>
<protein>
    <recommendedName>
        <fullName evidence="4">Bacteriocin-protection protein</fullName>
    </recommendedName>
</protein>
<feature type="region of interest" description="Disordered" evidence="1">
    <location>
        <begin position="1"/>
        <end position="20"/>
    </location>
</feature>
<comment type="caution">
    <text evidence="2">The sequence shown here is derived from an EMBL/GenBank/DDBJ whole genome shotgun (WGS) entry which is preliminary data.</text>
</comment>
<evidence type="ECO:0000313" key="3">
    <source>
        <dbReference type="Proteomes" id="UP000297693"/>
    </source>
</evidence>
<dbReference type="EMBL" id="RQGD01000033">
    <property type="protein sequence ID" value="TGL58530.1"/>
    <property type="molecule type" value="Genomic_DNA"/>
</dbReference>
<evidence type="ECO:0008006" key="4">
    <source>
        <dbReference type="Google" id="ProtNLM"/>
    </source>
</evidence>
<evidence type="ECO:0000256" key="1">
    <source>
        <dbReference type="SAM" id="MobiDB-lite"/>
    </source>
</evidence>
<proteinExistence type="predicted"/>